<dbReference type="AlphaFoldDB" id="A0AAN7T461"/>
<proteinExistence type="predicted"/>
<keyword evidence="2" id="KW-1185">Reference proteome</keyword>
<accession>A0AAN7T461</accession>
<evidence type="ECO:0000313" key="2">
    <source>
        <dbReference type="Proteomes" id="UP001309876"/>
    </source>
</evidence>
<reference evidence="1 2" key="1">
    <citation type="submission" date="2023-08" db="EMBL/GenBank/DDBJ databases">
        <title>Black Yeasts Isolated from many extreme environments.</title>
        <authorList>
            <person name="Coleine C."/>
            <person name="Stajich J.E."/>
            <person name="Selbmann L."/>
        </authorList>
    </citation>
    <scope>NUCLEOTIDE SEQUENCE [LARGE SCALE GENOMIC DNA]</scope>
    <source>
        <strain evidence="1 2">CCFEE 5910</strain>
    </source>
</reference>
<organism evidence="1 2">
    <name type="scientific">Lithohypha guttulata</name>
    <dbReference type="NCBI Taxonomy" id="1690604"/>
    <lineage>
        <taxon>Eukaryota</taxon>
        <taxon>Fungi</taxon>
        <taxon>Dikarya</taxon>
        <taxon>Ascomycota</taxon>
        <taxon>Pezizomycotina</taxon>
        <taxon>Eurotiomycetes</taxon>
        <taxon>Chaetothyriomycetidae</taxon>
        <taxon>Chaetothyriales</taxon>
        <taxon>Trichomeriaceae</taxon>
        <taxon>Lithohypha</taxon>
    </lineage>
</organism>
<evidence type="ECO:0000313" key="1">
    <source>
        <dbReference type="EMBL" id="KAK5089121.1"/>
    </source>
</evidence>
<gene>
    <name evidence="1" type="ORF">LTR05_003345</name>
</gene>
<sequence length="198" mass="21599">MHRSTKAEDLLQAIKKVTSPETALRLMEVGNKVAVIKAVTATVVAESATSAAVVVTWPETAPLLVLPAGSVVVSKAKVVREAVRLATTAVVLVTWLESKHEMLQLWRGWSLLKGLLDASSREDLLQLNLVTSRPLAQLRLSTLQTRTALPPPSVVGPELFTLFRLCSSSTYMKTSQPRPDPIEINFPDELRPMATLNP</sequence>
<name>A0AAN7T461_9EURO</name>
<comment type="caution">
    <text evidence="1">The sequence shown here is derived from an EMBL/GenBank/DDBJ whole genome shotgun (WGS) entry which is preliminary data.</text>
</comment>
<dbReference type="Proteomes" id="UP001309876">
    <property type="component" value="Unassembled WGS sequence"/>
</dbReference>
<protein>
    <submittedName>
        <fullName evidence="1">Uncharacterized protein</fullName>
    </submittedName>
</protein>
<dbReference type="EMBL" id="JAVRRJ010000002">
    <property type="protein sequence ID" value="KAK5089121.1"/>
    <property type="molecule type" value="Genomic_DNA"/>
</dbReference>